<evidence type="ECO:0000313" key="7">
    <source>
        <dbReference type="EMBL" id="CAA9408028.1"/>
    </source>
</evidence>
<evidence type="ECO:0000256" key="1">
    <source>
        <dbReference type="ARBA" id="ARBA00022617"/>
    </source>
</evidence>
<dbReference type="SUPFAM" id="SSF49785">
    <property type="entry name" value="Galactose-binding domain-like"/>
    <property type="match status" value="1"/>
</dbReference>
<gene>
    <name evidence="7" type="ORF">AVDCRST_MAG64-2125</name>
</gene>
<dbReference type="GO" id="GO:0030246">
    <property type="term" value="F:carbohydrate binding"/>
    <property type="evidence" value="ECO:0007669"/>
    <property type="project" value="InterPro"/>
</dbReference>
<dbReference type="GO" id="GO:0009055">
    <property type="term" value="F:electron transfer activity"/>
    <property type="evidence" value="ECO:0007669"/>
    <property type="project" value="InterPro"/>
</dbReference>
<keyword evidence="3 4" id="KW-0408">Iron</keyword>
<dbReference type="SUPFAM" id="SSF48371">
    <property type="entry name" value="ARM repeat"/>
    <property type="match status" value="1"/>
</dbReference>
<dbReference type="PANTHER" id="PTHR33546">
    <property type="entry name" value="LARGE, MULTIFUNCTIONAL SECRETED PROTEIN-RELATED"/>
    <property type="match status" value="1"/>
</dbReference>
<dbReference type="GO" id="GO:0020037">
    <property type="term" value="F:heme binding"/>
    <property type="evidence" value="ECO:0007669"/>
    <property type="project" value="InterPro"/>
</dbReference>
<dbReference type="Pfam" id="PF23500">
    <property type="entry name" value="DUF7133"/>
    <property type="match status" value="1"/>
</dbReference>
<evidence type="ECO:0000256" key="3">
    <source>
        <dbReference type="ARBA" id="ARBA00023004"/>
    </source>
</evidence>
<dbReference type="PANTHER" id="PTHR33546:SF1">
    <property type="entry name" value="LARGE, MULTIFUNCTIONAL SECRETED PROTEIN"/>
    <property type="match status" value="1"/>
</dbReference>
<reference evidence="7" key="1">
    <citation type="submission" date="2020-02" db="EMBL/GenBank/DDBJ databases">
        <authorList>
            <person name="Meier V. D."/>
        </authorList>
    </citation>
    <scope>NUCLEOTIDE SEQUENCE</scope>
    <source>
        <strain evidence="7">AVDCRST_MAG64</strain>
    </source>
</reference>
<accession>A0A6J4P787</accession>
<dbReference type="InterPro" id="IPR016024">
    <property type="entry name" value="ARM-type_fold"/>
</dbReference>
<feature type="non-terminal residue" evidence="7">
    <location>
        <position position="1"/>
    </location>
</feature>
<dbReference type="PROSITE" id="PS51007">
    <property type="entry name" value="CYTC"/>
    <property type="match status" value="1"/>
</dbReference>
<dbReference type="SUPFAM" id="SSF46626">
    <property type="entry name" value="Cytochrome c"/>
    <property type="match status" value="1"/>
</dbReference>
<evidence type="ECO:0000259" key="6">
    <source>
        <dbReference type="PROSITE" id="PS51175"/>
    </source>
</evidence>
<dbReference type="InterPro" id="IPR055557">
    <property type="entry name" value="DUF7133"/>
</dbReference>
<dbReference type="InterPro" id="IPR004155">
    <property type="entry name" value="PBS_lyase_HEAT"/>
</dbReference>
<dbReference type="NCBIfam" id="TIGR02603">
    <property type="entry name" value="CxxCH_TIGR02603"/>
    <property type="match status" value="1"/>
</dbReference>
<dbReference type="Gene3D" id="1.25.10.10">
    <property type="entry name" value="Leucine-rich Repeat Variant"/>
    <property type="match status" value="1"/>
</dbReference>
<evidence type="ECO:0000256" key="4">
    <source>
        <dbReference type="PROSITE-ProRule" id="PRU00433"/>
    </source>
</evidence>
<protein>
    <recommendedName>
        <fullName evidence="8">Cytochrome c domain-containing protein</fullName>
    </recommendedName>
</protein>
<evidence type="ECO:0008006" key="8">
    <source>
        <dbReference type="Google" id="ProtNLM"/>
    </source>
</evidence>
<feature type="domain" description="CBM6" evidence="6">
    <location>
        <begin position="697"/>
        <end position="820"/>
    </location>
</feature>
<dbReference type="Pfam" id="PF00034">
    <property type="entry name" value="Cytochrom_C"/>
    <property type="match status" value="1"/>
</dbReference>
<evidence type="ECO:0000256" key="2">
    <source>
        <dbReference type="ARBA" id="ARBA00022723"/>
    </source>
</evidence>
<evidence type="ECO:0000259" key="5">
    <source>
        <dbReference type="PROSITE" id="PS51007"/>
    </source>
</evidence>
<dbReference type="Gene3D" id="2.60.120.260">
    <property type="entry name" value="Galactose-binding domain-like"/>
    <property type="match status" value="1"/>
</dbReference>
<dbReference type="Gene3D" id="1.10.760.10">
    <property type="entry name" value="Cytochrome c-like domain"/>
    <property type="match status" value="1"/>
</dbReference>
<keyword evidence="2 4" id="KW-0479">Metal-binding</keyword>
<dbReference type="InterPro" id="IPR011989">
    <property type="entry name" value="ARM-like"/>
</dbReference>
<dbReference type="InterPro" id="IPR009056">
    <property type="entry name" value="Cyt_c-like_dom"/>
</dbReference>
<dbReference type="Pfam" id="PF13646">
    <property type="entry name" value="HEAT_2"/>
    <property type="match status" value="1"/>
</dbReference>
<name>A0A6J4P787_9BACT</name>
<feature type="domain" description="Cytochrome c" evidence="5">
    <location>
        <begin position="540"/>
        <end position="673"/>
    </location>
</feature>
<proteinExistence type="predicted"/>
<organism evidence="7">
    <name type="scientific">uncultured Phycisphaerae bacterium</name>
    <dbReference type="NCBI Taxonomy" id="904963"/>
    <lineage>
        <taxon>Bacteria</taxon>
        <taxon>Pseudomonadati</taxon>
        <taxon>Planctomycetota</taxon>
        <taxon>Phycisphaerae</taxon>
        <taxon>environmental samples</taxon>
    </lineage>
</organism>
<dbReference type="EMBL" id="CADCUQ010000477">
    <property type="protein sequence ID" value="CAA9408028.1"/>
    <property type="molecule type" value="Genomic_DNA"/>
</dbReference>
<dbReference type="InterPro" id="IPR013427">
    <property type="entry name" value="Haem-bd_dom_put"/>
</dbReference>
<dbReference type="GO" id="GO:0046872">
    <property type="term" value="F:metal ion binding"/>
    <property type="evidence" value="ECO:0007669"/>
    <property type="project" value="UniProtKB-KW"/>
</dbReference>
<dbReference type="PROSITE" id="PS51175">
    <property type="entry name" value="CBM6"/>
    <property type="match status" value="1"/>
</dbReference>
<dbReference type="InterPro" id="IPR036909">
    <property type="entry name" value="Cyt_c-like_dom_sf"/>
</dbReference>
<dbReference type="SMART" id="SM00567">
    <property type="entry name" value="EZ_HEAT"/>
    <property type="match status" value="3"/>
</dbReference>
<dbReference type="InterPro" id="IPR008979">
    <property type="entry name" value="Galactose-bd-like_sf"/>
</dbReference>
<sequence length="824" mass="87149">FYRDDLFGSGMKGNSLVSEPVHNLVHREYVWPDGVRFRSRRIDDETNSEFLASTDTWFRPTMLRTGPDGAVWVADMYRLVIEHPEWIPPDWQQRIGDLRQGHDKGRLYRVVKSDRKPRPIPRLDKLDGAGLVAALDSPGGWQRDMAQQLLVERGDKSVVPALEKLAAGAGASLTRLHALCTLDGLDALKPGVLLAALGDPVPGVRQNAVRISERHFGASPELGEAVAKLARDPDAFVRLQVACSLGEWKDARAGEALAAIAQRDPDEPYVRAAVLSSVTGENLGAVLAAVGASAKGKPPAEFMASLLRVAAATGNDAAIGDAIARVAEPVGDAAKPDPARQFAALAGLLDALEQGGTSLAALGGRSPELKASIEQLSPTFDAARETAIDDAAAPELRAAAAALLGRAAGDTAGDADLLAALLEPQTPEAVQSAAITSLSRIDDPASAAALLDAWKGMTPSLRAQTLDALLGRAERLALLLEAMEKGAVRAVDFDAARRRQLVEHADEAVRGRAGKLFAGSINPDRQKVIDAYVAALELPGDAARGREFFAAVCAACHRVGDLGAAVGPDLLALSDRSPEYYLVHILDPNRAVEGKFVNYVAQTAKGETLAGVLTGETGNSVTLAGPTGEPRTILRTDLKRLQATALSAMPEGLEAGRTPQDFADLLAFLAGSGSPPKPKVFPGNKPALVTPGDDGSLHLPAGSAEIYGSRLVYEAKYGNLGWWSSLDDHAVWQVDVAKAGTYDVVLEWACDDATAGNAYVLRAGGKATLTGKVAGTGNWDTYRTETIGRLELAAGKQRVVFRSDGPFTNSLIDLKSLRFVPVKE</sequence>
<dbReference type="CDD" id="cd02795">
    <property type="entry name" value="CBM6-CBM35-CBM36_like"/>
    <property type="match status" value="1"/>
</dbReference>
<dbReference type="AlphaFoldDB" id="A0A6J4P787"/>
<dbReference type="InterPro" id="IPR005084">
    <property type="entry name" value="CBM6"/>
</dbReference>
<keyword evidence="1 4" id="KW-0349">Heme</keyword>